<sequence>MCQISNLLLWMFLHTPLDRVSTYRYSIALQKAIVKSYISEIFSVTLSSSHLLKEEAENEEVVFFIWFCFHE</sequence>
<dbReference type="AlphaFoldDB" id="A0A9X8IY19"/>
<evidence type="ECO:0000313" key="1">
    <source>
        <dbReference type="EMBL" id="RWQ72734.1"/>
    </source>
</evidence>
<proteinExistence type="predicted"/>
<name>A0A9X8IY19_BACCE</name>
<dbReference type="EMBL" id="QNGD03000009">
    <property type="protein sequence ID" value="RWQ72734.1"/>
    <property type="molecule type" value="Genomic_DNA"/>
</dbReference>
<gene>
    <name evidence="1" type="ORF">DR116_0019480</name>
</gene>
<dbReference type="Proteomes" id="UP000253597">
    <property type="component" value="Unassembled WGS sequence"/>
</dbReference>
<accession>A0A9X8IY19</accession>
<comment type="caution">
    <text evidence="1">The sequence shown here is derived from an EMBL/GenBank/DDBJ whole genome shotgun (WGS) entry which is preliminary data.</text>
</comment>
<evidence type="ECO:0000313" key="2">
    <source>
        <dbReference type="Proteomes" id="UP000253597"/>
    </source>
</evidence>
<protein>
    <submittedName>
        <fullName evidence="1">Uncharacterized protein</fullName>
    </submittedName>
</protein>
<reference evidence="1 2" key="1">
    <citation type="submission" date="2019-01" db="EMBL/GenBank/DDBJ databases">
        <title>Draft genome sequence of heavy metal resistant Bacillus cereus NWUAB01.</title>
        <authorList>
            <person name="Babalola O."/>
            <person name="Aremu B.R."/>
            <person name="Ayangbenro A.S."/>
        </authorList>
    </citation>
    <scope>NUCLEOTIDE SEQUENCE [LARGE SCALE GENOMIC DNA]</scope>
    <source>
        <strain evidence="1 2">NWUAB01</strain>
    </source>
</reference>
<organism evidence="1 2">
    <name type="scientific">Bacillus cereus</name>
    <dbReference type="NCBI Taxonomy" id="1396"/>
    <lineage>
        <taxon>Bacteria</taxon>
        <taxon>Bacillati</taxon>
        <taxon>Bacillota</taxon>
        <taxon>Bacilli</taxon>
        <taxon>Bacillales</taxon>
        <taxon>Bacillaceae</taxon>
        <taxon>Bacillus</taxon>
        <taxon>Bacillus cereus group</taxon>
    </lineage>
</organism>